<dbReference type="RefSeq" id="WP_380537574.1">
    <property type="nucleotide sequence ID" value="NZ_JBHFAB010000013.1"/>
</dbReference>
<evidence type="ECO:0000313" key="2">
    <source>
        <dbReference type="Proteomes" id="UP001592531"/>
    </source>
</evidence>
<name>A0ABV6VYL8_9ACTN</name>
<protein>
    <submittedName>
        <fullName evidence="1">Uncharacterized protein</fullName>
    </submittedName>
</protein>
<reference evidence="1 2" key="1">
    <citation type="submission" date="2024-09" db="EMBL/GenBank/DDBJ databases">
        <authorList>
            <person name="Lee S.D."/>
        </authorList>
    </citation>
    <scope>NUCLEOTIDE SEQUENCE [LARGE SCALE GENOMIC DNA]</scope>
    <source>
        <strain evidence="1 2">N8-3</strain>
    </source>
</reference>
<organism evidence="1 2">
    <name type="scientific">Streptacidiphilus cavernicola</name>
    <dbReference type="NCBI Taxonomy" id="3342716"/>
    <lineage>
        <taxon>Bacteria</taxon>
        <taxon>Bacillati</taxon>
        <taxon>Actinomycetota</taxon>
        <taxon>Actinomycetes</taxon>
        <taxon>Kitasatosporales</taxon>
        <taxon>Streptomycetaceae</taxon>
        <taxon>Streptacidiphilus</taxon>
    </lineage>
</organism>
<gene>
    <name evidence="1" type="ORF">ACEZDE_19375</name>
</gene>
<keyword evidence="2" id="KW-1185">Reference proteome</keyword>
<proteinExistence type="predicted"/>
<sequence length="120" mass="13288">MSTIARPAFFAPITVTALAEEITETARWIWPDVEIVVLDRRGEMAAWRTVGVDGEDVRIPVSAAERDHAEQAEALADLRADIRHLVDRMGYDSPLAQAEHPCSCDTPGTCHRLTTAVRIH</sequence>
<accession>A0ABV6VYL8</accession>
<dbReference type="EMBL" id="JBHFAB010000013">
    <property type="protein sequence ID" value="MFC1418778.1"/>
    <property type="molecule type" value="Genomic_DNA"/>
</dbReference>
<dbReference type="Proteomes" id="UP001592531">
    <property type="component" value="Unassembled WGS sequence"/>
</dbReference>
<comment type="caution">
    <text evidence="1">The sequence shown here is derived from an EMBL/GenBank/DDBJ whole genome shotgun (WGS) entry which is preliminary data.</text>
</comment>
<evidence type="ECO:0000313" key="1">
    <source>
        <dbReference type="EMBL" id="MFC1418778.1"/>
    </source>
</evidence>